<dbReference type="InterPro" id="IPR055355">
    <property type="entry name" value="ZP-C"/>
</dbReference>
<keyword evidence="3" id="KW-0812">Transmembrane</keyword>
<feature type="signal peptide" evidence="4">
    <location>
        <begin position="1"/>
        <end position="18"/>
    </location>
</feature>
<feature type="domain" description="ZP" evidence="5">
    <location>
        <begin position="1"/>
        <end position="264"/>
    </location>
</feature>
<gene>
    <name evidence="6" type="ORF">PLEPLA_LOCUS5436</name>
</gene>
<dbReference type="InterPro" id="IPR001507">
    <property type="entry name" value="ZP_dom"/>
</dbReference>
<keyword evidence="3" id="KW-1133">Transmembrane helix</keyword>
<dbReference type="InterPro" id="IPR055356">
    <property type="entry name" value="ZP-N"/>
</dbReference>
<dbReference type="PANTHER" id="PTHR14002:SF10">
    <property type="entry name" value="ZONA PELLUCIDA-LIKE DOMAIN-CONTAINING PROTEIN 1-RELATED"/>
    <property type="match status" value="1"/>
</dbReference>
<evidence type="ECO:0000313" key="6">
    <source>
        <dbReference type="EMBL" id="CAB1417617.1"/>
    </source>
</evidence>
<dbReference type="EMBL" id="CADEAL010000273">
    <property type="protein sequence ID" value="CAB1417617.1"/>
    <property type="molecule type" value="Genomic_DNA"/>
</dbReference>
<keyword evidence="1 4" id="KW-0732">Signal</keyword>
<evidence type="ECO:0000256" key="2">
    <source>
        <dbReference type="ARBA" id="ARBA00023157"/>
    </source>
</evidence>
<accession>A0A9N7Y9C2</accession>
<evidence type="ECO:0000313" key="7">
    <source>
        <dbReference type="Proteomes" id="UP001153269"/>
    </source>
</evidence>
<evidence type="ECO:0000256" key="1">
    <source>
        <dbReference type="ARBA" id="ARBA00022729"/>
    </source>
</evidence>
<organism evidence="6 7">
    <name type="scientific">Pleuronectes platessa</name>
    <name type="common">European plaice</name>
    <dbReference type="NCBI Taxonomy" id="8262"/>
    <lineage>
        <taxon>Eukaryota</taxon>
        <taxon>Metazoa</taxon>
        <taxon>Chordata</taxon>
        <taxon>Craniata</taxon>
        <taxon>Vertebrata</taxon>
        <taxon>Euteleostomi</taxon>
        <taxon>Actinopterygii</taxon>
        <taxon>Neopterygii</taxon>
        <taxon>Teleostei</taxon>
        <taxon>Neoteleostei</taxon>
        <taxon>Acanthomorphata</taxon>
        <taxon>Carangaria</taxon>
        <taxon>Pleuronectiformes</taxon>
        <taxon>Pleuronectoidei</taxon>
        <taxon>Pleuronectidae</taxon>
        <taxon>Pleuronectes</taxon>
    </lineage>
</organism>
<comment type="caution">
    <text evidence="6">The sequence shown here is derived from an EMBL/GenBank/DDBJ whole genome shotgun (WGS) entry which is preliminary data.</text>
</comment>
<dbReference type="PROSITE" id="PS51034">
    <property type="entry name" value="ZP_2"/>
    <property type="match status" value="1"/>
</dbReference>
<feature type="transmembrane region" description="Helical" evidence="3">
    <location>
        <begin position="310"/>
        <end position="333"/>
    </location>
</feature>
<evidence type="ECO:0000259" key="5">
    <source>
        <dbReference type="PROSITE" id="PS51034"/>
    </source>
</evidence>
<keyword evidence="7" id="KW-1185">Reference proteome</keyword>
<dbReference type="Gene3D" id="2.60.40.4100">
    <property type="entry name" value="Zona pellucida, ZP-C domain"/>
    <property type="match status" value="1"/>
</dbReference>
<keyword evidence="3" id="KW-0472">Membrane</keyword>
<dbReference type="AlphaFoldDB" id="A0A9N7Y9C2"/>
<name>A0A9N7Y9C2_PLEPL</name>
<dbReference type="Proteomes" id="UP001153269">
    <property type="component" value="Unassembled WGS sequence"/>
</dbReference>
<dbReference type="InterPro" id="IPR042235">
    <property type="entry name" value="ZP-C_dom"/>
</dbReference>
<evidence type="ECO:0000256" key="3">
    <source>
        <dbReference type="SAM" id="Phobius"/>
    </source>
</evidence>
<evidence type="ECO:0000256" key="4">
    <source>
        <dbReference type="SAM" id="SignalP"/>
    </source>
</evidence>
<protein>
    <recommendedName>
        <fullName evidence="5">ZP domain-containing protein</fullName>
    </recommendedName>
</protein>
<sequence>MTPVFLLSFLVLILRTEAQIPQACVLSDTNRPPENSDITVVCGTEYMDLSIYICPVYQALYNQSLMVLNNEFNKPECFGTANMTAVPPILKFKIPLNESAIAACNSIFKVTTEVGTGEFADFSNVQFINISGVINSIDPAAGMITYRPQIMYMFSCRYPMQYLLNNTEVAVFNVLLDRCYATTEPYPATNSFYDLFVGCTRDAQTKLDLNGVDQKAYFSFEAFRFVMHKNKTVSTFYLHCVTRLCEVSSCSTFLPTCDGSKRRKREIQEVSDAATVTSPPIVVGQQGSEEPRPATYASQSLQSDDYSSPVVAVIICIVILTIVVVAMAAYVVLHNRRKPLIQ</sequence>
<dbReference type="Pfam" id="PF00100">
    <property type="entry name" value="Zona_pellucida"/>
    <property type="match status" value="1"/>
</dbReference>
<feature type="chain" id="PRO_5040467024" description="ZP domain-containing protein" evidence="4">
    <location>
        <begin position="19"/>
        <end position="342"/>
    </location>
</feature>
<reference evidence="6" key="1">
    <citation type="submission" date="2020-03" db="EMBL/GenBank/DDBJ databases">
        <authorList>
            <person name="Weist P."/>
        </authorList>
    </citation>
    <scope>NUCLEOTIDE SEQUENCE</scope>
</reference>
<keyword evidence="2" id="KW-1015">Disulfide bond</keyword>
<proteinExistence type="predicted"/>
<dbReference type="Pfam" id="PF23344">
    <property type="entry name" value="ZP-N"/>
    <property type="match status" value="1"/>
</dbReference>
<dbReference type="PANTHER" id="PTHR14002">
    <property type="entry name" value="ENDOGLIN/TGF-BETA RECEPTOR TYPE III"/>
    <property type="match status" value="1"/>
</dbReference>